<keyword evidence="3" id="KW-1185">Reference proteome</keyword>
<organism evidence="2 3">
    <name type="scientific">Macrosiphum euphorbiae</name>
    <name type="common">potato aphid</name>
    <dbReference type="NCBI Taxonomy" id="13131"/>
    <lineage>
        <taxon>Eukaryota</taxon>
        <taxon>Metazoa</taxon>
        <taxon>Ecdysozoa</taxon>
        <taxon>Arthropoda</taxon>
        <taxon>Hexapoda</taxon>
        <taxon>Insecta</taxon>
        <taxon>Pterygota</taxon>
        <taxon>Neoptera</taxon>
        <taxon>Paraneoptera</taxon>
        <taxon>Hemiptera</taxon>
        <taxon>Sternorrhyncha</taxon>
        <taxon>Aphidomorpha</taxon>
        <taxon>Aphidoidea</taxon>
        <taxon>Aphididae</taxon>
        <taxon>Macrosiphini</taxon>
        <taxon>Macrosiphum</taxon>
    </lineage>
</organism>
<reference evidence="2 3" key="1">
    <citation type="submission" date="2023-01" db="EMBL/GenBank/DDBJ databases">
        <authorList>
            <person name="Whitehead M."/>
        </authorList>
    </citation>
    <scope>NUCLEOTIDE SEQUENCE [LARGE SCALE GENOMIC DNA]</scope>
</reference>
<dbReference type="Proteomes" id="UP001160148">
    <property type="component" value="Unassembled WGS sequence"/>
</dbReference>
<gene>
    <name evidence="2" type="ORF">MEUPH1_LOCUS8087</name>
</gene>
<dbReference type="EMBL" id="CARXXK010000001">
    <property type="protein sequence ID" value="CAI6351771.1"/>
    <property type="molecule type" value="Genomic_DNA"/>
</dbReference>
<comment type="caution">
    <text evidence="2">The sequence shown here is derived from an EMBL/GenBank/DDBJ whole genome shotgun (WGS) entry which is preliminary data.</text>
</comment>
<sequence length="167" mass="18363">MQVLRKEENVYYDDCERKVYSTAPYLAKHLSCVSVAHDPCARVTIINDETLPYLAYYGPADRYKTSSESQVTTDGPVLAAFVPMEGVGEGRRGAFEEKPRGTRFLRPSAEPVRDIFAPAGRSRSTRNTSGITAAPTVVEIRQRRPQGHRPDGTSPPRHSDGLGGARA</sequence>
<feature type="region of interest" description="Disordered" evidence="1">
    <location>
        <begin position="119"/>
        <end position="167"/>
    </location>
</feature>
<evidence type="ECO:0000313" key="2">
    <source>
        <dbReference type="EMBL" id="CAI6351771.1"/>
    </source>
</evidence>
<name>A0AAV0W7K2_9HEMI</name>
<proteinExistence type="predicted"/>
<evidence type="ECO:0000313" key="3">
    <source>
        <dbReference type="Proteomes" id="UP001160148"/>
    </source>
</evidence>
<accession>A0AAV0W7K2</accession>
<protein>
    <submittedName>
        <fullName evidence="2">Uncharacterized protein</fullName>
    </submittedName>
</protein>
<evidence type="ECO:0000256" key="1">
    <source>
        <dbReference type="SAM" id="MobiDB-lite"/>
    </source>
</evidence>
<dbReference type="AlphaFoldDB" id="A0AAV0W7K2"/>